<accession>A0A813G918</accession>
<dbReference type="Proteomes" id="UP000654075">
    <property type="component" value="Unassembled WGS sequence"/>
</dbReference>
<organism evidence="2 3">
    <name type="scientific">Polarella glacialis</name>
    <name type="common">Dinoflagellate</name>
    <dbReference type="NCBI Taxonomy" id="89957"/>
    <lineage>
        <taxon>Eukaryota</taxon>
        <taxon>Sar</taxon>
        <taxon>Alveolata</taxon>
        <taxon>Dinophyceae</taxon>
        <taxon>Suessiales</taxon>
        <taxon>Suessiaceae</taxon>
        <taxon>Polarella</taxon>
    </lineage>
</organism>
<gene>
    <name evidence="2" type="ORF">PGLA1383_LOCUS36938</name>
</gene>
<keyword evidence="1" id="KW-1133">Transmembrane helix</keyword>
<comment type="caution">
    <text evidence="2">The sequence shown here is derived from an EMBL/GenBank/DDBJ whole genome shotgun (WGS) entry which is preliminary data.</text>
</comment>
<reference evidence="2" key="1">
    <citation type="submission" date="2021-02" db="EMBL/GenBank/DDBJ databases">
        <authorList>
            <person name="Dougan E. K."/>
            <person name="Rhodes N."/>
            <person name="Thang M."/>
            <person name="Chan C."/>
        </authorList>
    </citation>
    <scope>NUCLEOTIDE SEQUENCE</scope>
</reference>
<evidence type="ECO:0000256" key="1">
    <source>
        <dbReference type="SAM" id="Phobius"/>
    </source>
</evidence>
<dbReference type="AlphaFoldDB" id="A0A813G918"/>
<name>A0A813G918_POLGL</name>
<evidence type="ECO:0000313" key="2">
    <source>
        <dbReference type="EMBL" id="CAE8619347.1"/>
    </source>
</evidence>
<feature type="transmembrane region" description="Helical" evidence="1">
    <location>
        <begin position="6"/>
        <end position="37"/>
    </location>
</feature>
<dbReference type="EMBL" id="CAJNNV010026978">
    <property type="protein sequence ID" value="CAE8619347.1"/>
    <property type="molecule type" value="Genomic_DNA"/>
</dbReference>
<protein>
    <submittedName>
        <fullName evidence="2">Uncharacterized protein</fullName>
    </submittedName>
</protein>
<keyword evidence="3" id="KW-1185">Reference proteome</keyword>
<evidence type="ECO:0000313" key="3">
    <source>
        <dbReference type="Proteomes" id="UP000654075"/>
    </source>
</evidence>
<keyword evidence="1" id="KW-0812">Transmembrane</keyword>
<proteinExistence type="predicted"/>
<sequence length="104" mass="11706">MVLEDVLLMLYFGSCCLLSSAVVIDVFLGNFASALFFNERPSLKKQPPSRLLLHLAARPFLRHRRRIDLVSLGGLYQQQLNGLSQRVSTSNNSKTNIELLIPFS</sequence>
<keyword evidence="1" id="KW-0472">Membrane</keyword>